<dbReference type="GO" id="GO:0050518">
    <property type="term" value="F:2-C-methyl-D-erythritol 4-phosphate cytidylyltransferase activity"/>
    <property type="evidence" value="ECO:0007669"/>
    <property type="project" value="UniProtKB-UniRule"/>
</dbReference>
<dbReference type="GO" id="GO:0019288">
    <property type="term" value="P:isopentenyl diphosphate biosynthetic process, methylerythritol 4-phosphate pathway"/>
    <property type="evidence" value="ECO:0007669"/>
    <property type="project" value="UniProtKB-UniRule"/>
</dbReference>
<evidence type="ECO:0000256" key="4">
    <source>
        <dbReference type="ARBA" id="ARBA00022679"/>
    </source>
</evidence>
<accession>A0A2K8QRA7</accession>
<reference evidence="9" key="1">
    <citation type="journal article" date="2018" name="Genome Announc.">
        <title>Complete genome sequence of a Dickeya fangzhongdai type strain causing bleeding canker of pear tree trunks.</title>
        <authorList>
            <person name="Zhao Y."/>
            <person name="Tian Y."/>
            <person name="Li X."/>
            <person name="Hu B."/>
        </authorList>
    </citation>
    <scope>NUCLEOTIDE SEQUENCE [LARGE SCALE GENOMIC DNA]</scope>
    <source>
        <strain evidence="9">DSM 101947</strain>
    </source>
</reference>
<evidence type="ECO:0000256" key="3">
    <source>
        <dbReference type="ARBA" id="ARBA00009789"/>
    </source>
</evidence>
<dbReference type="RefSeq" id="WP_100850046.1">
    <property type="nucleotide sequence ID" value="NZ_BMJF01000012.1"/>
</dbReference>
<feature type="site" description="Positions MEP for the nucleophilic attack" evidence="7">
    <location>
        <position position="158"/>
    </location>
</feature>
<dbReference type="InterPro" id="IPR001228">
    <property type="entry name" value="IspD"/>
</dbReference>
<comment type="subunit">
    <text evidence="7">Homodimer.</text>
</comment>
<dbReference type="KEGG" id="dfn:CVE23_17650"/>
<dbReference type="PANTHER" id="PTHR32125:SF4">
    <property type="entry name" value="2-C-METHYL-D-ERYTHRITOL 4-PHOSPHATE CYTIDYLYLTRANSFERASE, CHLOROPLASTIC"/>
    <property type="match status" value="1"/>
</dbReference>
<dbReference type="Pfam" id="PF01128">
    <property type="entry name" value="IspD"/>
    <property type="match status" value="1"/>
</dbReference>
<dbReference type="EC" id="2.7.7.60" evidence="7"/>
<dbReference type="NCBIfam" id="TIGR00453">
    <property type="entry name" value="ispD"/>
    <property type="match status" value="1"/>
</dbReference>
<keyword evidence="4 7" id="KW-0808">Transferase</keyword>
<keyword evidence="6 7" id="KW-0414">Isoprene biosynthesis</keyword>
<evidence type="ECO:0000256" key="2">
    <source>
        <dbReference type="ARBA" id="ARBA00004787"/>
    </source>
</evidence>
<dbReference type="InterPro" id="IPR050088">
    <property type="entry name" value="IspD/TarI_cytidylyltransf_bact"/>
</dbReference>
<dbReference type="PANTHER" id="PTHR32125">
    <property type="entry name" value="2-C-METHYL-D-ERYTHRITOL 4-PHOSPHATE CYTIDYLYLTRANSFERASE, CHLOROPLASTIC"/>
    <property type="match status" value="1"/>
</dbReference>
<comment type="function">
    <text evidence="7">Catalyzes the formation of 4-diphosphocytidyl-2-C-methyl-D-erythritol from CTP and 2-C-methyl-D-erythritol 4-phosphate (MEP).</text>
</comment>
<comment type="similarity">
    <text evidence="3 7">Belongs to the IspD/TarI cytidylyltransferase family. IspD subfamily.</text>
</comment>
<dbReference type="EMBL" id="CP025003">
    <property type="protein sequence ID" value="ATZ95628.1"/>
    <property type="molecule type" value="Genomic_DNA"/>
</dbReference>
<evidence type="ECO:0000256" key="1">
    <source>
        <dbReference type="ARBA" id="ARBA00001282"/>
    </source>
</evidence>
<dbReference type="SUPFAM" id="SSF53448">
    <property type="entry name" value="Nucleotide-diphospho-sugar transferases"/>
    <property type="match status" value="1"/>
</dbReference>
<dbReference type="UniPathway" id="UPA00056">
    <property type="reaction ID" value="UER00093"/>
</dbReference>
<evidence type="ECO:0000313" key="9">
    <source>
        <dbReference type="Proteomes" id="UP000231901"/>
    </source>
</evidence>
<gene>
    <name evidence="7" type="primary">ispD</name>
    <name evidence="8" type="ORF">CVE23_17650</name>
</gene>
<evidence type="ECO:0000313" key="8">
    <source>
        <dbReference type="EMBL" id="ATZ95628.1"/>
    </source>
</evidence>
<dbReference type="AlphaFoldDB" id="A0A2K8QRA7"/>
<dbReference type="GeneID" id="66566145"/>
<protein>
    <recommendedName>
        <fullName evidence="7">2-C-methyl-D-erythritol 4-phosphate cytidylyltransferase</fullName>
        <ecNumber evidence="7">2.7.7.60</ecNumber>
    </recommendedName>
    <alternativeName>
        <fullName evidence="7">4-diphosphocytidyl-2C-methyl-D-erythritol synthase</fullName>
    </alternativeName>
    <alternativeName>
        <fullName evidence="7">MEP cytidylyltransferase</fullName>
        <shortName evidence="7">MCT</shortName>
    </alternativeName>
</protein>
<keyword evidence="9" id="KW-1185">Reference proteome</keyword>
<organism evidence="8 9">
    <name type="scientific">Dickeya fangzhongdai</name>
    <dbReference type="NCBI Taxonomy" id="1778540"/>
    <lineage>
        <taxon>Bacteria</taxon>
        <taxon>Pseudomonadati</taxon>
        <taxon>Pseudomonadota</taxon>
        <taxon>Gammaproteobacteria</taxon>
        <taxon>Enterobacterales</taxon>
        <taxon>Pectobacteriaceae</taxon>
        <taxon>Dickeya</taxon>
    </lineage>
</organism>
<comment type="catalytic activity">
    <reaction evidence="1 7">
        <text>2-C-methyl-D-erythritol 4-phosphate + CTP + H(+) = 4-CDP-2-C-methyl-D-erythritol + diphosphate</text>
        <dbReference type="Rhea" id="RHEA:13429"/>
        <dbReference type="ChEBI" id="CHEBI:15378"/>
        <dbReference type="ChEBI" id="CHEBI:33019"/>
        <dbReference type="ChEBI" id="CHEBI:37563"/>
        <dbReference type="ChEBI" id="CHEBI:57823"/>
        <dbReference type="ChEBI" id="CHEBI:58262"/>
        <dbReference type="EC" id="2.7.7.60"/>
    </reaction>
</comment>
<evidence type="ECO:0000256" key="7">
    <source>
        <dbReference type="HAMAP-Rule" id="MF_00108"/>
    </source>
</evidence>
<feature type="site" description="Transition state stabilizer" evidence="7">
    <location>
        <position position="30"/>
    </location>
</feature>
<dbReference type="FunFam" id="3.90.550.10:FF:000003">
    <property type="entry name" value="2-C-methyl-D-erythritol 4-phosphate cytidylyltransferase"/>
    <property type="match status" value="1"/>
</dbReference>
<feature type="site" description="Transition state stabilizer" evidence="7">
    <location>
        <position position="23"/>
    </location>
</feature>
<keyword evidence="5 7" id="KW-0548">Nucleotidyltransferase</keyword>
<dbReference type="PROSITE" id="PS01295">
    <property type="entry name" value="ISPD"/>
    <property type="match status" value="1"/>
</dbReference>
<dbReference type="HAMAP" id="MF_00108">
    <property type="entry name" value="IspD"/>
    <property type="match status" value="1"/>
</dbReference>
<proteinExistence type="inferred from homology"/>
<evidence type="ECO:0000256" key="5">
    <source>
        <dbReference type="ARBA" id="ARBA00022695"/>
    </source>
</evidence>
<dbReference type="InterPro" id="IPR029044">
    <property type="entry name" value="Nucleotide-diphossugar_trans"/>
</dbReference>
<dbReference type="InterPro" id="IPR034683">
    <property type="entry name" value="IspD/TarI"/>
</dbReference>
<dbReference type="Proteomes" id="UP000231901">
    <property type="component" value="Chromosome"/>
</dbReference>
<dbReference type="InterPro" id="IPR018294">
    <property type="entry name" value="ISPD_synthase_CS"/>
</dbReference>
<comment type="pathway">
    <text evidence="2 7">Isoprenoid biosynthesis; isopentenyl diphosphate biosynthesis via DXP pathway; isopentenyl diphosphate from 1-deoxy-D-xylulose 5-phosphate: step 2/6.</text>
</comment>
<name>A0A2K8QRA7_9GAMM</name>
<sequence>MSTPNQSLAEVVAVLPAAGNGSRMQSDRPKQYLSIGGKTILEHTVAALLRHPRIQRVVIAISADDRYFPELPLATDPRIQVVTGGRQRADSVLAGLLQLPHTDWVLVHDAARPCLHQDDLSRLLALTGQSEVGGILAAPVRDTMKRSRDGVIDHTVEREALWHALTPQLFPLALLRGCLERALREGATVTDEASALEYCGYRPQIVPGRADNIKVTRPEDLALAEFYLTHRPDHHQQDNKGA</sequence>
<evidence type="ECO:0000256" key="6">
    <source>
        <dbReference type="ARBA" id="ARBA00023229"/>
    </source>
</evidence>
<feature type="site" description="Positions MEP for the nucleophilic attack" evidence="7">
    <location>
        <position position="214"/>
    </location>
</feature>
<dbReference type="CDD" id="cd02516">
    <property type="entry name" value="CDP-ME_synthetase"/>
    <property type="match status" value="1"/>
</dbReference>
<dbReference type="Gene3D" id="3.90.550.10">
    <property type="entry name" value="Spore Coat Polysaccharide Biosynthesis Protein SpsA, Chain A"/>
    <property type="match status" value="1"/>
</dbReference>